<evidence type="ECO:0000313" key="1">
    <source>
        <dbReference type="EMBL" id="KAA6323519.1"/>
    </source>
</evidence>
<dbReference type="EMBL" id="SNRY01002784">
    <property type="protein sequence ID" value="KAA6323519.1"/>
    <property type="molecule type" value="Genomic_DNA"/>
</dbReference>
<sequence>AIDDLKIQVAALEKAGGGTGTNYGDIIAAIQVQINDLQGAISKPDAIGAKLLEHQAFVDAIIAKISESNPNLVTLSSSSITSVEFAALPPNASSFTAGSYFEFNTTVGLTTYTFGGSDSIVFVKDQVLAETKKRHVLLKVTPANAILTPEAISLIDSQKGSGVNEYVKVTKAEAYTELITKADESGLWDVTFEITDKYTSGTKPAFESLTKSNTKDVLFALAVNTGGDRLVLTNFIYPVSVSTTTSSVYSNAKSTENSEDPLQFKVTDVSSSEMVKPNQPVYLLPNKFTGSNGLESVWTDKTAANNVDPSKNTQYARGYDARSTNDPFTVTPGKKFEVELTGNEIAKAYAFYIGLDVDNAKDDAEKAAWTKAGAIDGINKVYKLATTKKAEITIKDAALQETAVGFRVYAVNFDGTLVDPDGRAFYVTVGGPDAAITPLGDISFTTDITGAVPAGGAVYSKTATIDWVKLAELDSEITPANVKGYKLTFDGDQEGITSIVGRNNGDNDYIKDLTTSWSSVAGIQIATIHPVSKAVNPVIDPTKLKDDGTLATGKLQLLGETNILGEYNVTLKKELPTEFPENYAVPATHVVGTDGDYRFYVSPNYYRADGNAFTNGTIADLGGAYIQLNDIFTVPSEGEDPLTFTLTVHQDQDRPKEVLTSTTTATYASGNLIVPISNYSYIENNEDYIADVTYNYGNVLFGGGEHKVTWSSYNTKRIVVSFILHELYAYTQEVFEAPKVTPVTAADTKTFTLGTKIQLKQQLKAVTDSDVNKVPTASWRKFYTIEQIELAAPALGYLQADKVTEPSIVWGTSGEPDITFDELTIDPADGSTGSISYDDKGVITIKSGLITNWTENMTDWIGALTDAVTDEGVDITAIEYLKLDYAPTFTITDITDSGDDIGIIWDDLSVVLPLGDESYKQP</sequence>
<accession>A0A5J4QQW5</accession>
<feature type="non-terminal residue" evidence="1">
    <location>
        <position position="1"/>
    </location>
</feature>
<dbReference type="AlphaFoldDB" id="A0A5J4QQW5"/>
<organism evidence="1">
    <name type="scientific">termite gut metagenome</name>
    <dbReference type="NCBI Taxonomy" id="433724"/>
    <lineage>
        <taxon>unclassified sequences</taxon>
        <taxon>metagenomes</taxon>
        <taxon>organismal metagenomes</taxon>
    </lineage>
</organism>
<reference evidence="1" key="1">
    <citation type="submission" date="2019-03" db="EMBL/GenBank/DDBJ databases">
        <title>Single cell metagenomics reveals metabolic interactions within the superorganism composed of flagellate Streblomastix strix and complex community of Bacteroidetes bacteria on its surface.</title>
        <authorList>
            <person name="Treitli S.C."/>
            <person name="Kolisko M."/>
            <person name="Husnik F."/>
            <person name="Keeling P."/>
            <person name="Hampl V."/>
        </authorList>
    </citation>
    <scope>NUCLEOTIDE SEQUENCE</scope>
    <source>
        <strain evidence="1">STM</strain>
    </source>
</reference>
<comment type="caution">
    <text evidence="1">The sequence shown here is derived from an EMBL/GenBank/DDBJ whole genome shotgun (WGS) entry which is preliminary data.</text>
</comment>
<protein>
    <submittedName>
        <fullName evidence="1">Uncharacterized protein</fullName>
    </submittedName>
</protein>
<name>A0A5J4QQW5_9ZZZZ</name>
<proteinExistence type="predicted"/>
<gene>
    <name evidence="1" type="ORF">EZS27_027050</name>
</gene>